<dbReference type="SUPFAM" id="SSF52540">
    <property type="entry name" value="P-loop containing nucleoside triphosphate hydrolases"/>
    <property type="match status" value="1"/>
</dbReference>
<dbReference type="EMBL" id="BMKQ01000001">
    <property type="protein sequence ID" value="GGF43623.1"/>
    <property type="molecule type" value="Genomic_DNA"/>
</dbReference>
<dbReference type="Pfam" id="PF13469">
    <property type="entry name" value="Sulfotransfer_3"/>
    <property type="match status" value="1"/>
</dbReference>
<organism evidence="2 3">
    <name type="scientific">Marmoricola endophyticus</name>
    <dbReference type="NCBI Taxonomy" id="2040280"/>
    <lineage>
        <taxon>Bacteria</taxon>
        <taxon>Bacillati</taxon>
        <taxon>Actinomycetota</taxon>
        <taxon>Actinomycetes</taxon>
        <taxon>Propionibacteriales</taxon>
        <taxon>Nocardioidaceae</taxon>
        <taxon>Marmoricola</taxon>
    </lineage>
</organism>
<protein>
    <recommendedName>
        <fullName evidence="4">Sulfotransferase domain-containing protein</fullName>
    </recommendedName>
</protein>
<evidence type="ECO:0000256" key="1">
    <source>
        <dbReference type="ARBA" id="ARBA00022679"/>
    </source>
</evidence>
<reference evidence="2" key="2">
    <citation type="submission" date="2020-09" db="EMBL/GenBank/DDBJ databases">
        <authorList>
            <person name="Sun Q."/>
            <person name="Zhou Y."/>
        </authorList>
    </citation>
    <scope>NUCLEOTIDE SEQUENCE</scope>
    <source>
        <strain evidence="2">CGMCC 1.16067</strain>
    </source>
</reference>
<reference evidence="2" key="1">
    <citation type="journal article" date="2014" name="Int. J. Syst. Evol. Microbiol.">
        <title>Complete genome sequence of Corynebacterium casei LMG S-19264T (=DSM 44701T), isolated from a smear-ripened cheese.</title>
        <authorList>
            <consortium name="US DOE Joint Genome Institute (JGI-PGF)"/>
            <person name="Walter F."/>
            <person name="Albersmeier A."/>
            <person name="Kalinowski J."/>
            <person name="Ruckert C."/>
        </authorList>
    </citation>
    <scope>NUCLEOTIDE SEQUENCE</scope>
    <source>
        <strain evidence="2">CGMCC 1.16067</strain>
    </source>
</reference>
<name>A0A917BIA6_9ACTN</name>
<evidence type="ECO:0000313" key="2">
    <source>
        <dbReference type="EMBL" id="GGF43623.1"/>
    </source>
</evidence>
<evidence type="ECO:0008006" key="4">
    <source>
        <dbReference type="Google" id="ProtNLM"/>
    </source>
</evidence>
<dbReference type="PANTHER" id="PTHR10605:SF56">
    <property type="entry name" value="BIFUNCTIONAL HEPARAN SULFATE N-DEACETYLASE_N-SULFOTRANSFERASE"/>
    <property type="match status" value="1"/>
</dbReference>
<dbReference type="InterPro" id="IPR027417">
    <property type="entry name" value="P-loop_NTPase"/>
</dbReference>
<gene>
    <name evidence="2" type="ORF">GCM10011519_16830</name>
</gene>
<dbReference type="PANTHER" id="PTHR10605">
    <property type="entry name" value="HEPARAN SULFATE SULFOTRANSFERASE"/>
    <property type="match status" value="1"/>
</dbReference>
<dbReference type="AlphaFoldDB" id="A0A917BIA6"/>
<dbReference type="GO" id="GO:0008146">
    <property type="term" value="F:sulfotransferase activity"/>
    <property type="evidence" value="ECO:0007669"/>
    <property type="project" value="InterPro"/>
</dbReference>
<accession>A0A917BIA6</accession>
<comment type="caution">
    <text evidence="2">The sequence shown here is derived from an EMBL/GenBank/DDBJ whole genome shotgun (WGS) entry which is preliminary data.</text>
</comment>
<evidence type="ECO:0000313" key="3">
    <source>
        <dbReference type="Proteomes" id="UP000649179"/>
    </source>
</evidence>
<sequence>MNPAPTPLPAFLGIGALKAGTTYLDSLLRDHPGLSFPTHLKEADYFSRHHPRGEQWYAGLFAPDDGRLRGEISPQYVSHPEAPDRVLAANPEVRLLVSVRHPVDRVVSQYRHWVQETGYRGDLATFLSEHPNAVDRSRYARDLRAWVDRFGAAAIHLVDLDDLRTDPARTARTAAEFLGVATPDTWQPTTTGETNASVAPRFPRAYAAAKAVSRRLTATGHAGVVDRVKSSAPARALKRGRQGVTAAPVPDAILADLGAALADEADRLTELLDRPVGTSWRAPTA</sequence>
<dbReference type="RefSeq" id="WP_188779373.1">
    <property type="nucleotide sequence ID" value="NZ_BMKQ01000001.1"/>
</dbReference>
<dbReference type="Proteomes" id="UP000649179">
    <property type="component" value="Unassembled WGS sequence"/>
</dbReference>
<dbReference type="InterPro" id="IPR037359">
    <property type="entry name" value="NST/OST"/>
</dbReference>
<keyword evidence="1" id="KW-0808">Transferase</keyword>
<proteinExistence type="predicted"/>
<keyword evidence="3" id="KW-1185">Reference proteome</keyword>
<dbReference type="Gene3D" id="3.40.50.300">
    <property type="entry name" value="P-loop containing nucleotide triphosphate hydrolases"/>
    <property type="match status" value="1"/>
</dbReference>